<dbReference type="AlphaFoldDB" id="A4TUA6"/>
<evidence type="ECO:0000256" key="1">
    <source>
        <dbReference type="ARBA" id="ARBA00008683"/>
    </source>
</evidence>
<comment type="similarity">
    <text evidence="1">Belongs to the peptidase S49 family.</text>
</comment>
<dbReference type="GO" id="GO:0006508">
    <property type="term" value="P:proteolysis"/>
    <property type="evidence" value="ECO:0007669"/>
    <property type="project" value="UniProtKB-KW"/>
</dbReference>
<name>A4TUA6_9PROT</name>
<dbReference type="Gene3D" id="3.90.226.10">
    <property type="entry name" value="2-enoyl-CoA Hydratase, Chain A, domain 1"/>
    <property type="match status" value="1"/>
</dbReference>
<accession>A4TUA6</accession>
<dbReference type="PANTHER" id="PTHR33209">
    <property type="entry name" value="PROTEASE 4"/>
    <property type="match status" value="1"/>
</dbReference>
<keyword evidence="3" id="KW-0378">Hydrolase</keyword>
<evidence type="ECO:0000256" key="3">
    <source>
        <dbReference type="ARBA" id="ARBA00022801"/>
    </source>
</evidence>
<keyword evidence="4" id="KW-0720">Serine protease</keyword>
<evidence type="ECO:0000313" key="6">
    <source>
        <dbReference type="EMBL" id="CAM74213.1"/>
    </source>
</evidence>
<dbReference type="PANTHER" id="PTHR33209:SF1">
    <property type="entry name" value="PEPTIDASE S49 DOMAIN-CONTAINING PROTEIN"/>
    <property type="match status" value="1"/>
</dbReference>
<sequence>MVLADFWPKLGVSWDGVKRGDNADMMSANHKFSPQAWERLNRSLDAIYADFTGKAAKGRNLAPDRMEELAKGRIWAGSDAQARGLVDALGGWDVAQAQVRELLKLAPDADLDLVAYPKPKAPWQKLAKMMGGGGGLAEDEGMRALLRLARVLAPVAAQLENGGTLRLPAGAVP</sequence>
<gene>
    <name evidence="6" type="ORF">MGR_2973</name>
</gene>
<dbReference type="GO" id="GO:0008236">
    <property type="term" value="F:serine-type peptidase activity"/>
    <property type="evidence" value="ECO:0007669"/>
    <property type="project" value="UniProtKB-KW"/>
</dbReference>
<reference evidence="6" key="1">
    <citation type="journal article" date="2007" name="J. Bacteriol.">
        <title>Comparative genome analysis of four magnetotactic bacteria reveals a complex set of group-specific genes implicated in magnetosome biomineralization and function.</title>
        <authorList>
            <person name="Richter M."/>
            <person name="Kube M."/>
            <person name="Bazylinski D.A."/>
            <person name="Lombardot T."/>
            <person name="Gloeckner F.O."/>
            <person name="Reinhardt R."/>
            <person name="Schueler D."/>
        </authorList>
    </citation>
    <scope>NUCLEOTIDE SEQUENCE</scope>
    <source>
        <strain evidence="6">MSR-1</strain>
    </source>
</reference>
<dbReference type="Pfam" id="PF01343">
    <property type="entry name" value="Peptidase_S49"/>
    <property type="match status" value="1"/>
</dbReference>
<evidence type="ECO:0000259" key="5">
    <source>
        <dbReference type="Pfam" id="PF01343"/>
    </source>
</evidence>
<evidence type="ECO:0000256" key="4">
    <source>
        <dbReference type="ARBA" id="ARBA00022825"/>
    </source>
</evidence>
<proteinExistence type="inferred from homology"/>
<dbReference type="InterPro" id="IPR002142">
    <property type="entry name" value="Peptidase_S49"/>
</dbReference>
<keyword evidence="2 6" id="KW-0645">Protease</keyword>
<dbReference type="InterPro" id="IPR029045">
    <property type="entry name" value="ClpP/crotonase-like_dom_sf"/>
</dbReference>
<organism evidence="6">
    <name type="scientific">Magnetospirillum gryphiswaldense</name>
    <dbReference type="NCBI Taxonomy" id="55518"/>
    <lineage>
        <taxon>Bacteria</taxon>
        <taxon>Pseudomonadati</taxon>
        <taxon>Pseudomonadota</taxon>
        <taxon>Alphaproteobacteria</taxon>
        <taxon>Rhodospirillales</taxon>
        <taxon>Rhodospirillaceae</taxon>
        <taxon>Magnetospirillum</taxon>
    </lineage>
</organism>
<dbReference type="EMBL" id="CU459003">
    <property type="protein sequence ID" value="CAM74213.1"/>
    <property type="molecule type" value="Genomic_DNA"/>
</dbReference>
<evidence type="ECO:0000256" key="2">
    <source>
        <dbReference type="ARBA" id="ARBA00022670"/>
    </source>
</evidence>
<feature type="domain" description="Peptidase S49" evidence="5">
    <location>
        <begin position="4"/>
        <end position="105"/>
    </location>
</feature>
<protein>
    <submittedName>
        <fullName evidence="6">Periplasmic serine proteases (ClpP class)</fullName>
    </submittedName>
</protein>
<dbReference type="SUPFAM" id="SSF52096">
    <property type="entry name" value="ClpP/crotonase"/>
    <property type="match status" value="1"/>
</dbReference>